<dbReference type="Pfam" id="PF09011">
    <property type="entry name" value="HMG_box_2"/>
    <property type="match status" value="1"/>
</dbReference>
<feature type="DNA-binding region" description="HMG box" evidence="2">
    <location>
        <begin position="8"/>
        <end position="66"/>
    </location>
</feature>
<evidence type="ECO:0000313" key="4">
    <source>
        <dbReference type="Proteomes" id="UP000887566"/>
    </source>
</evidence>
<dbReference type="GO" id="GO:0006357">
    <property type="term" value="P:regulation of transcription by RNA polymerase II"/>
    <property type="evidence" value="ECO:0007669"/>
    <property type="project" value="TreeGrafter"/>
</dbReference>
<evidence type="ECO:0000256" key="1">
    <source>
        <dbReference type="ARBA" id="ARBA00023125"/>
    </source>
</evidence>
<dbReference type="GO" id="GO:0003677">
    <property type="term" value="F:DNA binding"/>
    <property type="evidence" value="ECO:0007669"/>
    <property type="project" value="UniProtKB-UniRule"/>
</dbReference>
<dbReference type="Proteomes" id="UP000887566">
    <property type="component" value="Unplaced"/>
</dbReference>
<keyword evidence="4" id="KW-1185">Reference proteome</keyword>
<dbReference type="PANTHER" id="PTHR48112">
    <property type="entry name" value="HIGH MOBILITY GROUP PROTEIN DSP1"/>
    <property type="match status" value="1"/>
</dbReference>
<dbReference type="Gene3D" id="1.10.30.10">
    <property type="entry name" value="High mobility group box domain"/>
    <property type="match status" value="4"/>
</dbReference>
<evidence type="ECO:0000256" key="2">
    <source>
        <dbReference type="PROSITE-ProRule" id="PRU00267"/>
    </source>
</evidence>
<dbReference type="AlphaFoldDB" id="A0A914WUD8"/>
<keyword evidence="1 2" id="KW-0238">DNA-binding</keyword>
<dbReference type="SMART" id="SM00398">
    <property type="entry name" value="HMG"/>
    <property type="match status" value="4"/>
</dbReference>
<dbReference type="PANTHER" id="PTHR48112:SF22">
    <property type="entry name" value="MITOCHONDRIAL TRANSCRIPTION FACTOR A, ISOFORM B"/>
    <property type="match status" value="1"/>
</dbReference>
<feature type="domain" description="HMG box" evidence="3">
    <location>
        <begin position="360"/>
        <end position="426"/>
    </location>
</feature>
<dbReference type="PROSITE" id="PS50118">
    <property type="entry name" value="HMG_BOX_2"/>
    <property type="match status" value="3"/>
</dbReference>
<protein>
    <submittedName>
        <fullName evidence="5">HMG box domain-containing protein</fullName>
    </submittedName>
</protein>
<keyword evidence="2" id="KW-0539">Nucleus</keyword>
<feature type="DNA-binding region" description="HMG box" evidence="2">
    <location>
        <begin position="266"/>
        <end position="332"/>
    </location>
</feature>
<name>A0A914WUD8_9BILA</name>
<dbReference type="SUPFAM" id="SSF47095">
    <property type="entry name" value="HMG-box"/>
    <property type="match status" value="4"/>
</dbReference>
<reference evidence="5" key="1">
    <citation type="submission" date="2022-11" db="UniProtKB">
        <authorList>
            <consortium name="WormBaseParasite"/>
        </authorList>
    </citation>
    <scope>IDENTIFICATION</scope>
</reference>
<evidence type="ECO:0000259" key="3">
    <source>
        <dbReference type="PROSITE" id="PS50118"/>
    </source>
</evidence>
<dbReference type="GO" id="GO:0005634">
    <property type="term" value="C:nucleus"/>
    <property type="evidence" value="ECO:0007669"/>
    <property type="project" value="UniProtKB-UniRule"/>
</dbReference>
<dbReference type="InterPro" id="IPR050342">
    <property type="entry name" value="HMGB"/>
</dbReference>
<proteinExistence type="predicted"/>
<sequence length="440" mass="51308">ILLDLGKPVHPLSAFHAFAKECAKNPAEQEKTVELWAALNDDEKQKYRNKYEAEMIEYKKNLLNWQAEMVAKGLSDVVDANKFKKMQLASSLAYFHRDFVAGHPNINEEKAIRNAWETLSSEKKQEYEDRWKGDNAANWAEVLAWHEKVVAESRKSAAVQSVQNRTRKAKYEIHRNLGKPKLPSPPSISFMNKLGKGSTEKKEAGKAWTELPDSEKQKYRDQYRLDLAEYRKKVLDWKAHMVAERPADVVNQEEYQKLVLKESDQPKKPPSPNVMFSLDYWAKHGKAPGSVAEIVKAPVEQWKLLPEKEKQKYSDRFKTEMLEYKMKLLDWKAGMIAKGRTDLVDPEEYKQLVLEMSGQPKPPPAAHLMFYRDYGAEHKRVAGSAADLIKVASVQWKNLPEEDKQKYYNRYSNEWYAYEKRLRDWEREMTTMSLEDDEDE</sequence>
<organism evidence="4 5">
    <name type="scientific">Plectus sambesii</name>
    <dbReference type="NCBI Taxonomy" id="2011161"/>
    <lineage>
        <taxon>Eukaryota</taxon>
        <taxon>Metazoa</taxon>
        <taxon>Ecdysozoa</taxon>
        <taxon>Nematoda</taxon>
        <taxon>Chromadorea</taxon>
        <taxon>Plectida</taxon>
        <taxon>Plectina</taxon>
        <taxon>Plectoidea</taxon>
        <taxon>Plectidae</taxon>
        <taxon>Plectus</taxon>
    </lineage>
</organism>
<dbReference type="WBParaSite" id="PSAMB.scaffold529size47957.g6653.t1">
    <property type="protein sequence ID" value="PSAMB.scaffold529size47957.g6653.t1"/>
    <property type="gene ID" value="PSAMB.scaffold529size47957.g6653"/>
</dbReference>
<feature type="domain" description="HMG box" evidence="3">
    <location>
        <begin position="266"/>
        <end position="332"/>
    </location>
</feature>
<evidence type="ECO:0000313" key="5">
    <source>
        <dbReference type="WBParaSite" id="PSAMB.scaffold529size47957.g6653.t1"/>
    </source>
</evidence>
<dbReference type="InterPro" id="IPR009071">
    <property type="entry name" value="HMG_box_dom"/>
</dbReference>
<accession>A0A914WUD8</accession>
<dbReference type="InterPro" id="IPR036910">
    <property type="entry name" value="HMG_box_dom_sf"/>
</dbReference>
<feature type="domain" description="HMG box" evidence="3">
    <location>
        <begin position="8"/>
        <end position="66"/>
    </location>
</feature>
<dbReference type="Pfam" id="PF00505">
    <property type="entry name" value="HMG_box"/>
    <property type="match status" value="1"/>
</dbReference>
<feature type="DNA-binding region" description="HMG box" evidence="2">
    <location>
        <begin position="360"/>
        <end position="426"/>
    </location>
</feature>